<organism evidence="7 8">
    <name type="scientific">Methylococcus capsulatus</name>
    <dbReference type="NCBI Taxonomy" id="414"/>
    <lineage>
        <taxon>Bacteria</taxon>
        <taxon>Pseudomonadati</taxon>
        <taxon>Pseudomonadota</taxon>
        <taxon>Gammaproteobacteria</taxon>
        <taxon>Methylococcales</taxon>
        <taxon>Methylococcaceae</taxon>
        <taxon>Methylococcus</taxon>
    </lineage>
</organism>
<gene>
    <name evidence="7" type="ORF">MCNOR_0597</name>
</gene>
<evidence type="ECO:0000313" key="7">
    <source>
        <dbReference type="EMBL" id="CAI8748219.1"/>
    </source>
</evidence>
<dbReference type="PANTHER" id="PTHR30624">
    <property type="entry name" value="UNCHARACTERIZED PROTEIN TLDD AND PMBA"/>
    <property type="match status" value="1"/>
</dbReference>
<dbReference type="EMBL" id="OX458332">
    <property type="protein sequence ID" value="CAI8748219.1"/>
    <property type="molecule type" value="Genomic_DNA"/>
</dbReference>
<dbReference type="GO" id="GO:0006508">
    <property type="term" value="P:proteolysis"/>
    <property type="evidence" value="ECO:0007669"/>
    <property type="project" value="UniProtKB-KW"/>
</dbReference>
<dbReference type="RefSeq" id="WP_017365048.1">
    <property type="nucleotide sequence ID" value="NZ_OX458332.1"/>
</dbReference>
<evidence type="ECO:0000256" key="3">
    <source>
        <dbReference type="ARBA" id="ARBA00022801"/>
    </source>
</evidence>
<evidence type="ECO:0000256" key="1">
    <source>
        <dbReference type="ARBA" id="ARBA00005836"/>
    </source>
</evidence>
<evidence type="ECO:0000259" key="5">
    <source>
        <dbReference type="Pfam" id="PF01523"/>
    </source>
</evidence>
<dbReference type="GO" id="GO:0005829">
    <property type="term" value="C:cytosol"/>
    <property type="evidence" value="ECO:0007669"/>
    <property type="project" value="TreeGrafter"/>
</dbReference>
<keyword evidence="3" id="KW-0378">Hydrolase</keyword>
<feature type="domain" description="Metalloprotease TldD/E C-terminal" evidence="6">
    <location>
        <begin position="243"/>
        <end position="482"/>
    </location>
</feature>
<dbReference type="InterPro" id="IPR036059">
    <property type="entry name" value="TldD/PmbA_sf"/>
</dbReference>
<dbReference type="Proteomes" id="UP001158598">
    <property type="component" value="Chromosome"/>
</dbReference>
<accession>A0AA35V1Y0</accession>
<dbReference type="InterPro" id="IPR002510">
    <property type="entry name" value="Metalloprtase-TldD/E_N"/>
</dbReference>
<keyword evidence="2" id="KW-0645">Protease</keyword>
<dbReference type="InterPro" id="IPR035068">
    <property type="entry name" value="TldD/PmbA_N"/>
</dbReference>
<evidence type="ECO:0000256" key="2">
    <source>
        <dbReference type="ARBA" id="ARBA00022670"/>
    </source>
</evidence>
<evidence type="ECO:0000313" key="8">
    <source>
        <dbReference type="Proteomes" id="UP001158598"/>
    </source>
</evidence>
<feature type="domain" description="Metalloprotease TldD/E N-terminal" evidence="5">
    <location>
        <begin position="29"/>
        <end position="91"/>
    </location>
</feature>
<sequence>MNAPEAAPAEFDPVSALSAIAGVADWIGLRFVEEVSQHRSVRNGKPERNQVHVRRGAMVEAVMEGNLAYAATPDLSHAGLQDAAGRAARLARAGARHAVAAFSPGLRPAVSGAFAGPCAQCFDTLSLEELTARLIAACSRLRVSGDIVETMAEITLTQHSSCYATSSGTDIAQRFHLVSQNFVATAQDGPEIQRRSLNGPVARCLQGGLEVLDFDCIYRECERAGREALELLAAEDCPGGTRDLLLAPDQMLLQIHESVGHPLELDRILGDERNYAGWSFVKPEDFGRLQYGSPLMNISFDPTLPGEFACYGFDDGGNRAHREYLIRGGLLLRGLGGLESQARLGLPGVANFRSAGWNRPPIDRMANLNLEPGDSTLDDMIASVERGIYMSANRSWSIDDYRRKFQFGCEYAHLIEDGRLTRVVRNPNYRGVTLPFWHSLKKVGNLDTFGIFGTPFCGKGEPHQMIRVGHASPHCLFANVEVFGGGR</sequence>
<dbReference type="InterPro" id="IPR051463">
    <property type="entry name" value="Peptidase_U62_metallo"/>
</dbReference>
<evidence type="ECO:0000259" key="6">
    <source>
        <dbReference type="Pfam" id="PF19289"/>
    </source>
</evidence>
<dbReference type="Pfam" id="PF01523">
    <property type="entry name" value="PmbA_TldD_1st"/>
    <property type="match status" value="1"/>
</dbReference>
<comment type="similarity">
    <text evidence="1">Belongs to the peptidase U62 family.</text>
</comment>
<dbReference type="Pfam" id="PF19289">
    <property type="entry name" value="PmbA_TldD_3rd"/>
    <property type="match status" value="1"/>
</dbReference>
<dbReference type="AlphaFoldDB" id="A0AA35V1Y0"/>
<proteinExistence type="inferred from homology"/>
<dbReference type="GO" id="GO:0008237">
    <property type="term" value="F:metallopeptidase activity"/>
    <property type="evidence" value="ECO:0007669"/>
    <property type="project" value="UniProtKB-KW"/>
</dbReference>
<reference evidence="7" key="1">
    <citation type="submission" date="2023-03" db="EMBL/GenBank/DDBJ databases">
        <authorList>
            <person name="Pearce D."/>
        </authorList>
    </citation>
    <scope>NUCLEOTIDE SEQUENCE</scope>
    <source>
        <strain evidence="7">Mc</strain>
    </source>
</reference>
<protein>
    <submittedName>
        <fullName evidence="7">TldD protein</fullName>
    </submittedName>
</protein>
<dbReference type="InterPro" id="IPR045569">
    <property type="entry name" value="Metalloprtase-TldD/E_C"/>
</dbReference>
<dbReference type="SUPFAM" id="SSF111283">
    <property type="entry name" value="Putative modulator of DNA gyrase, PmbA/TldD"/>
    <property type="match status" value="1"/>
</dbReference>
<dbReference type="Gene3D" id="3.30.2290.10">
    <property type="entry name" value="PmbA/TldD superfamily"/>
    <property type="match status" value="1"/>
</dbReference>
<keyword evidence="4" id="KW-0482">Metalloprotease</keyword>
<dbReference type="PANTHER" id="PTHR30624:SF10">
    <property type="entry name" value="CONSERVED PROTEIN"/>
    <property type="match status" value="1"/>
</dbReference>
<name>A0AA35V1Y0_METCP</name>
<evidence type="ECO:0000256" key="4">
    <source>
        <dbReference type="ARBA" id="ARBA00023049"/>
    </source>
</evidence>